<feature type="binding site" evidence="14">
    <location>
        <position position="950"/>
    </location>
    <ligand>
        <name>Zn(2+)</name>
        <dbReference type="ChEBI" id="CHEBI:29105"/>
    </ligand>
</feature>
<dbReference type="GO" id="GO:0004822">
    <property type="term" value="F:isoleucine-tRNA ligase activity"/>
    <property type="evidence" value="ECO:0007669"/>
    <property type="project" value="UniProtKB-UniRule"/>
</dbReference>
<dbReference type="InterPro" id="IPR010663">
    <property type="entry name" value="Znf_FPG/IleRS"/>
</dbReference>
<evidence type="ECO:0000256" key="2">
    <source>
        <dbReference type="ARBA" id="ARBA00006887"/>
    </source>
</evidence>
<dbReference type="Proteomes" id="UP000595708">
    <property type="component" value="Chromosome"/>
</dbReference>
<evidence type="ECO:0000256" key="8">
    <source>
        <dbReference type="ARBA" id="ARBA00022833"/>
    </source>
</evidence>
<dbReference type="InterPro" id="IPR023585">
    <property type="entry name" value="Ile-tRNA-ligase_type1"/>
</dbReference>
<dbReference type="SUPFAM" id="SSF47323">
    <property type="entry name" value="Anticodon-binding domain of a subclass of class I aminoacyl-tRNA synthetases"/>
    <property type="match status" value="1"/>
</dbReference>
<organism evidence="18 19">
    <name type="scientific">Candidatus Profftella armatura</name>
    <name type="common">Diaphorina cf. continua</name>
    <dbReference type="NCBI Taxonomy" id="2661583"/>
    <lineage>
        <taxon>Bacteria</taxon>
        <taxon>Pseudomonadati</taxon>
        <taxon>Pseudomonadota</taxon>
        <taxon>Betaproteobacteria</taxon>
        <taxon>Candidatus Profftella</taxon>
    </lineage>
</organism>
<dbReference type="Gene3D" id="3.40.50.620">
    <property type="entry name" value="HUPs"/>
    <property type="match status" value="2"/>
</dbReference>
<dbReference type="KEGG" id="parm:PADco_3580"/>
<evidence type="ECO:0000256" key="1">
    <source>
        <dbReference type="ARBA" id="ARBA00004496"/>
    </source>
</evidence>
<feature type="short sequence motif" description="'KMSKS' region" evidence="14">
    <location>
        <begin position="635"/>
        <end position="639"/>
    </location>
</feature>
<evidence type="ECO:0000256" key="9">
    <source>
        <dbReference type="ARBA" id="ARBA00022840"/>
    </source>
</evidence>
<dbReference type="Gene3D" id="3.90.740.10">
    <property type="entry name" value="Valyl/Leucyl/Isoleucyl-tRNA synthetase, editing domain"/>
    <property type="match status" value="1"/>
</dbReference>
<keyword evidence="6 14" id="KW-0479">Metal-binding</keyword>
<sequence>MNQKNNNIPIFRKKNKNKDLKNKYPINITNTKFPMRGELVKREPEWIKKWQEKKIYYQIRKASINRPKFILHDGPPYANGDIHIGHAVNKILKDIIIKFYNMDGFDAQYIPGYDCHGMPIEIQIEKLYGKNLSPIEIQNKARALAFEKIEKQKIDFIRLGVLGEWDNSYKTMDFLNEANELRAFGVIFKKGYVYHGLKPVNWCFDCKSALAEAEIEYKTKYDFSIYVGFSFAEPEKITNIFNLKNIPNGRGYIVIWTSTPWTIPANQALHVHPEFDYALVHIKNDSSLLLILAFNLVKSCLKKFGLKGDIIGICKGIKLNKIKFFHPLSNININYNRLAPIYLGDYITNDSGTGIVHSAPAYGIEDFLIFKKQKMKDSDIINPVMDDGNFISTLPLFGGMSIWEASKLICSYLRKSKTLFNIEMFKHSYMHCWRHKTPIIYRTTLQWFINMDKIPLNEKKSLRESALTAINKIKFFPSWGSDRLKSMISNRPDWTISRQRHWGVPIAFFIHKKSGKLHPRTIELIELIAKKIELNGIEVWQTLDIKEFLGDEASDYKKSNDTLDVWFDSGITHQTVIRGSHKKQLIFPADLCLEGSDQHRGWFHSSLLTSIILNKSAPYKALLTHGFVVDSKGKKMSKSKGNIIKPQKICNLFGAEILRLWIASTDYSKELSISNEILNRIVEIYRRIRNTLRFLLANTSDFNPNINIVNISDMVEVDQYAIINITNLQKEILSHYRMYEFHPIVSKLQIYCSEDLGSFYLDILKDRLYTAKKNSHARRSAQTAIWHINQSLLRLISPILSFTAEEAWSIFSDKNFYIKSGETIFTQLHYKLPIVYNSHELSYKYIILKKIRSKIMKKLEKIRSTGIIGSSLQAEIILKINKSDFKILNEFGKELKFFLLTSSVSLFQAKDLSEECVIIKPSIYKKCNRCWHYQPDVGERDDYPDLCNRCFNNLFNIEEKRYFA</sequence>
<protein>
    <recommendedName>
        <fullName evidence="14">Isoleucine--tRNA ligase</fullName>
        <ecNumber evidence="14">6.1.1.5</ecNumber>
    </recommendedName>
    <alternativeName>
        <fullName evidence="14">Isoleucyl-tRNA synthetase</fullName>
        <shortName evidence="14">IleRS</shortName>
    </alternativeName>
</protein>
<dbReference type="SUPFAM" id="SSF50677">
    <property type="entry name" value="ValRS/IleRS/LeuRS editing domain"/>
    <property type="match status" value="1"/>
</dbReference>
<dbReference type="Gene3D" id="1.10.730.20">
    <property type="match status" value="1"/>
</dbReference>
<dbReference type="InterPro" id="IPR002300">
    <property type="entry name" value="aa-tRNA-synth_Ia"/>
</dbReference>
<evidence type="ECO:0000256" key="13">
    <source>
        <dbReference type="ARBA" id="ARBA00048359"/>
    </source>
</evidence>
<accession>A0A7R6VZ14</accession>
<feature type="binding site" evidence="14">
    <location>
        <position position="594"/>
    </location>
    <ligand>
        <name>L-isoleucyl-5'-AMP</name>
        <dbReference type="ChEBI" id="CHEBI:178002"/>
    </ligand>
</feature>
<dbReference type="GO" id="GO:0000049">
    <property type="term" value="F:tRNA binding"/>
    <property type="evidence" value="ECO:0007669"/>
    <property type="project" value="InterPro"/>
</dbReference>
<evidence type="ECO:0000313" key="18">
    <source>
        <dbReference type="EMBL" id="BCG49778.1"/>
    </source>
</evidence>
<feature type="short sequence motif" description="'HIGH' region" evidence="14">
    <location>
        <begin position="76"/>
        <end position="86"/>
    </location>
</feature>
<feature type="binding site" evidence="14">
    <location>
        <position position="947"/>
    </location>
    <ligand>
        <name>Zn(2+)</name>
        <dbReference type="ChEBI" id="CHEBI:29105"/>
    </ligand>
</feature>
<reference evidence="18 19" key="1">
    <citation type="journal article" date="2020" name="Genome Biol. Evol.">
        <title>Comparative Genomics Underlines Multiple Roles of Profftella, an Obligate Symbiont of Psyllids: Providing Toxins, Vitamins, and Carotenoids.</title>
        <authorList>
            <person name="Nakabachi A."/>
            <person name="Piel J."/>
            <person name="Malenovsky I."/>
            <person name="Hirose Y."/>
        </authorList>
    </citation>
    <scope>NUCLEOTIDE SEQUENCE [LARGE SCALE GENOMIC DNA]</scope>
    <source>
        <strain evidence="18 19">Dco</strain>
    </source>
</reference>
<dbReference type="FunFam" id="3.40.50.620:FF:000042">
    <property type="entry name" value="Isoleucine--tRNA ligase"/>
    <property type="match status" value="1"/>
</dbReference>
<gene>
    <name evidence="14 18" type="primary">ileS</name>
    <name evidence="18" type="ORF">PADco_3580</name>
</gene>
<feature type="domain" description="Methionyl/Valyl/Leucyl/Isoleucyl-tRNA synthetase anticodon-binding" evidence="17">
    <location>
        <begin position="718"/>
        <end position="877"/>
    </location>
</feature>
<feature type="binding site" evidence="14">
    <location>
        <position position="930"/>
    </location>
    <ligand>
        <name>Zn(2+)</name>
        <dbReference type="ChEBI" id="CHEBI:29105"/>
    </ligand>
</feature>
<dbReference type="HAMAP" id="MF_02002">
    <property type="entry name" value="Ile_tRNA_synth_type1"/>
    <property type="match status" value="1"/>
</dbReference>
<keyword evidence="7 14" id="KW-0547">Nucleotide-binding</keyword>
<evidence type="ECO:0000259" key="17">
    <source>
        <dbReference type="Pfam" id="PF08264"/>
    </source>
</evidence>
<comment type="similarity">
    <text evidence="2 14">Belongs to the class-I aminoacyl-tRNA synthetase family. IleS type 1 subfamily.</text>
</comment>
<dbReference type="CDD" id="cd07960">
    <property type="entry name" value="Anticodon_Ia_Ile_BEm"/>
    <property type="match status" value="1"/>
</dbReference>
<dbReference type="Pfam" id="PF00133">
    <property type="entry name" value="tRNA-synt_1"/>
    <property type="match status" value="1"/>
</dbReference>
<feature type="binding site" evidence="14">
    <location>
        <position position="927"/>
    </location>
    <ligand>
        <name>Zn(2+)</name>
        <dbReference type="ChEBI" id="CHEBI:29105"/>
    </ligand>
</feature>
<proteinExistence type="inferred from homology"/>
<dbReference type="PANTHER" id="PTHR42765:SF1">
    <property type="entry name" value="ISOLEUCINE--TRNA LIGASE, MITOCHONDRIAL"/>
    <property type="match status" value="1"/>
</dbReference>
<dbReference type="Pfam" id="PF08264">
    <property type="entry name" value="Anticodon_1"/>
    <property type="match status" value="1"/>
</dbReference>
<comment type="cofactor">
    <cofactor evidence="14">
        <name>Zn(2+)</name>
        <dbReference type="ChEBI" id="CHEBI:29105"/>
    </cofactor>
    <text evidence="14">Binds 1 zinc ion per subunit.</text>
</comment>
<evidence type="ECO:0000256" key="3">
    <source>
        <dbReference type="ARBA" id="ARBA00011245"/>
    </source>
</evidence>
<dbReference type="InterPro" id="IPR033708">
    <property type="entry name" value="Anticodon_Ile_BEm"/>
</dbReference>
<feature type="binding site" evidence="14">
    <location>
        <position position="638"/>
    </location>
    <ligand>
        <name>ATP</name>
        <dbReference type="ChEBI" id="CHEBI:30616"/>
    </ligand>
</feature>
<dbReference type="GO" id="GO:0002161">
    <property type="term" value="F:aminoacyl-tRNA deacylase activity"/>
    <property type="evidence" value="ECO:0007669"/>
    <property type="project" value="InterPro"/>
</dbReference>
<dbReference type="InterPro" id="IPR009080">
    <property type="entry name" value="tRNAsynth_Ia_anticodon-bd"/>
</dbReference>
<dbReference type="InterPro" id="IPR014729">
    <property type="entry name" value="Rossmann-like_a/b/a_fold"/>
</dbReference>
<keyword evidence="8 14" id="KW-0862">Zinc</keyword>
<dbReference type="NCBIfam" id="TIGR00392">
    <property type="entry name" value="ileS"/>
    <property type="match status" value="1"/>
</dbReference>
<comment type="domain">
    <text evidence="14">IleRS has two distinct active sites: one for aminoacylation and one for editing. The misactivated valine is translocated from the active site to the editing site, which sterically excludes the correctly activated isoleucine. The single editing site contains two valyl binding pockets, one specific for each substrate (Val-AMP or Val-tRNA(Ile)).</text>
</comment>
<dbReference type="GO" id="GO:0005829">
    <property type="term" value="C:cytosol"/>
    <property type="evidence" value="ECO:0007669"/>
    <property type="project" value="TreeGrafter"/>
</dbReference>
<dbReference type="GO" id="GO:0008270">
    <property type="term" value="F:zinc ion binding"/>
    <property type="evidence" value="ECO:0007669"/>
    <property type="project" value="UniProtKB-UniRule"/>
</dbReference>
<evidence type="ECO:0000256" key="12">
    <source>
        <dbReference type="ARBA" id="ARBA00025217"/>
    </source>
</evidence>
<comment type="subunit">
    <text evidence="3 14">Monomer.</text>
</comment>
<keyword evidence="10 14" id="KW-0648">Protein biosynthesis</keyword>
<comment type="function">
    <text evidence="12 14">Catalyzes the attachment of isoleucine to tRNA(Ile). As IleRS can inadvertently accommodate and process structurally similar amino acids such as valine, to avoid such errors it has two additional distinct tRNA(Ile)-dependent editing activities. One activity is designated as 'pretransfer' editing and involves the hydrolysis of activated Val-AMP. The other activity is designated 'posttransfer' editing and involves deacylation of mischarged Val-tRNA(Ile).</text>
</comment>
<dbReference type="InterPro" id="IPR009008">
    <property type="entry name" value="Val/Leu/Ile-tRNA-synth_edit"/>
</dbReference>
<dbReference type="InterPro" id="IPR001412">
    <property type="entry name" value="aa-tRNA-synth_I_CS"/>
</dbReference>
<comment type="catalytic activity">
    <reaction evidence="13 14">
        <text>tRNA(Ile) + L-isoleucine + ATP = L-isoleucyl-tRNA(Ile) + AMP + diphosphate</text>
        <dbReference type="Rhea" id="RHEA:11060"/>
        <dbReference type="Rhea" id="RHEA-COMP:9666"/>
        <dbReference type="Rhea" id="RHEA-COMP:9695"/>
        <dbReference type="ChEBI" id="CHEBI:30616"/>
        <dbReference type="ChEBI" id="CHEBI:33019"/>
        <dbReference type="ChEBI" id="CHEBI:58045"/>
        <dbReference type="ChEBI" id="CHEBI:78442"/>
        <dbReference type="ChEBI" id="CHEBI:78528"/>
        <dbReference type="ChEBI" id="CHEBI:456215"/>
        <dbReference type="EC" id="6.1.1.5"/>
    </reaction>
</comment>
<evidence type="ECO:0000256" key="7">
    <source>
        <dbReference type="ARBA" id="ARBA00022741"/>
    </source>
</evidence>
<evidence type="ECO:0000259" key="16">
    <source>
        <dbReference type="Pfam" id="PF06827"/>
    </source>
</evidence>
<dbReference type="RefSeq" id="WP_201329763.1">
    <property type="nucleotide sequence ID" value="NZ_AP023215.1"/>
</dbReference>
<keyword evidence="5 14" id="KW-0436">Ligase</keyword>
<evidence type="ECO:0000256" key="5">
    <source>
        <dbReference type="ARBA" id="ARBA00022598"/>
    </source>
</evidence>
<evidence type="ECO:0000256" key="10">
    <source>
        <dbReference type="ARBA" id="ARBA00022917"/>
    </source>
</evidence>
<evidence type="ECO:0000313" key="19">
    <source>
        <dbReference type="Proteomes" id="UP000595708"/>
    </source>
</evidence>
<comment type="subcellular location">
    <subcellularLocation>
        <location evidence="1 14">Cytoplasm</location>
    </subcellularLocation>
</comment>
<keyword evidence="4 14" id="KW-0963">Cytoplasm</keyword>
<dbReference type="SUPFAM" id="SSF52374">
    <property type="entry name" value="Nucleotidylyl transferase"/>
    <property type="match status" value="1"/>
</dbReference>
<evidence type="ECO:0000256" key="14">
    <source>
        <dbReference type="HAMAP-Rule" id="MF_02002"/>
    </source>
</evidence>
<dbReference type="PANTHER" id="PTHR42765">
    <property type="entry name" value="SOLEUCYL-TRNA SYNTHETASE"/>
    <property type="match status" value="1"/>
</dbReference>
<dbReference type="PROSITE" id="PS00178">
    <property type="entry name" value="AA_TRNA_LIGASE_I"/>
    <property type="match status" value="1"/>
</dbReference>
<keyword evidence="9 14" id="KW-0067">ATP-binding</keyword>
<dbReference type="PRINTS" id="PR00984">
    <property type="entry name" value="TRNASYNTHILE"/>
</dbReference>
<dbReference type="Pfam" id="PF06827">
    <property type="entry name" value="zf-FPG_IleRS"/>
    <property type="match status" value="1"/>
</dbReference>
<dbReference type="GO" id="GO:0005524">
    <property type="term" value="F:ATP binding"/>
    <property type="evidence" value="ECO:0007669"/>
    <property type="project" value="UniProtKB-UniRule"/>
</dbReference>
<feature type="domain" description="Zinc finger FPG/IleRS-type" evidence="16">
    <location>
        <begin position="925"/>
        <end position="952"/>
    </location>
</feature>
<dbReference type="InterPro" id="IPR002301">
    <property type="entry name" value="Ile-tRNA-ligase"/>
</dbReference>
<keyword evidence="11 14" id="KW-0030">Aminoacyl-tRNA synthetase</keyword>
<keyword evidence="19" id="KW-1185">Reference proteome</keyword>
<evidence type="ECO:0000259" key="15">
    <source>
        <dbReference type="Pfam" id="PF00133"/>
    </source>
</evidence>
<dbReference type="EMBL" id="AP023215">
    <property type="protein sequence ID" value="BCG49778.1"/>
    <property type="molecule type" value="Genomic_DNA"/>
</dbReference>
<dbReference type="FunFam" id="3.40.50.620:FF:000048">
    <property type="entry name" value="Isoleucine--tRNA ligase"/>
    <property type="match status" value="1"/>
</dbReference>
<evidence type="ECO:0000256" key="6">
    <source>
        <dbReference type="ARBA" id="ARBA00022723"/>
    </source>
</evidence>
<dbReference type="GO" id="GO:0006428">
    <property type="term" value="P:isoleucyl-tRNA aminoacylation"/>
    <property type="evidence" value="ECO:0007669"/>
    <property type="project" value="UniProtKB-UniRule"/>
</dbReference>
<evidence type="ECO:0000256" key="4">
    <source>
        <dbReference type="ARBA" id="ARBA00022490"/>
    </source>
</evidence>
<evidence type="ECO:0000256" key="11">
    <source>
        <dbReference type="ARBA" id="ARBA00023146"/>
    </source>
</evidence>
<name>A0A7R6VZ14_9PROT</name>
<dbReference type="AlphaFoldDB" id="A0A7R6VZ14"/>
<dbReference type="EC" id="6.1.1.5" evidence="14"/>
<dbReference type="InterPro" id="IPR013155">
    <property type="entry name" value="M/V/L/I-tRNA-synth_anticd-bd"/>
</dbReference>
<dbReference type="InterPro" id="IPR050081">
    <property type="entry name" value="Ile-tRNA_ligase"/>
</dbReference>
<feature type="domain" description="Aminoacyl-tRNA synthetase class Ia" evidence="15">
    <location>
        <begin position="46"/>
        <end position="674"/>
    </location>
</feature>